<dbReference type="eggNOG" id="KOG0882">
    <property type="taxonomic scope" value="Eukaryota"/>
</dbReference>
<evidence type="ECO:0000259" key="9">
    <source>
        <dbReference type="PROSITE" id="PS50072"/>
    </source>
</evidence>
<comment type="similarity">
    <text evidence="2">Belongs to the cyclophilin-type PPIase family.</text>
</comment>
<evidence type="ECO:0000256" key="1">
    <source>
        <dbReference type="ARBA" id="ARBA00000971"/>
    </source>
</evidence>
<sequence length="632" mass="70463">MSDSDDDVGPMPMPAEALDDRPRKKQKRKHADALVHERIYLDQLPCTELYEMSYMHRDVLSYTGVSNRTEYIITTSVDGHLKFWKKSDNGIEFVKHFRAHLGEVCGMSINSQGTLLATISPTKELKIFDIVNFDMINMLSLDFVPATVAWTFQPGQPLTMVAVSDAHSGSIFLFDAQSAETKPLHMVTLHRDPVVVMKYNERYDCVVSIDATGMIEYWSPSSPLDVPSSVTWSFKSDTDLYEYRKLKAAPSSLDFSRDGQFFVTYGLADRQVRVWRFLTGKLFRKYDESLQAQSEMQQAGTAITRLDDMEFGRRLAVERDLEANEHARKYANAIFDASGTFVLYATLLGIKVVNIHANRVSKLIGAAESHRFLHLSLYQGAPRKKKVVTLAMASSENPNLQDAGAIDPTLFATAYKKNRFFLFTRRDPAEAAANDGDAALLAVSRDVFNEKPSKEEQTMAMLKSAGAGGSARAARPQATQATLHTTMGDLVLDLFPDHAPKTVENFVTHARNQYYNNVLVHRVIESFMIQTGDPKGDGTGGESIWGGEFEDEIVPGLKHDRPGVLSMANAGKNTNGSQFFITTAPTPWLDGKHTIFGRLTGGMDVLRAIERTPTDKDDRPLKDIHIVSITIK</sequence>
<evidence type="ECO:0000313" key="11">
    <source>
        <dbReference type="Proteomes" id="UP000054350"/>
    </source>
</evidence>
<dbReference type="SUPFAM" id="SSF50978">
    <property type="entry name" value="WD40 repeat-like"/>
    <property type="match status" value="1"/>
</dbReference>
<dbReference type="OMA" id="GMVEYWR"/>
<dbReference type="InterPro" id="IPR029000">
    <property type="entry name" value="Cyclophilin-like_dom_sf"/>
</dbReference>
<dbReference type="GO" id="GO:0003755">
    <property type="term" value="F:peptidyl-prolyl cis-trans isomerase activity"/>
    <property type="evidence" value="ECO:0007669"/>
    <property type="project" value="UniProtKB-KW"/>
</dbReference>
<dbReference type="FunFam" id="2.130.10.10:FF:000450">
    <property type="entry name" value="Peptidylprolyl isomerase domain and WD-repeat protein 1"/>
    <property type="match status" value="1"/>
</dbReference>
<dbReference type="FunFam" id="2.40.100.10:FF:000003">
    <property type="entry name" value="Peptidylprolyl isomerase domain and WD repeat-containing 1"/>
    <property type="match status" value="1"/>
</dbReference>
<dbReference type="InterPro" id="IPR044666">
    <property type="entry name" value="Cyclophilin_A-like"/>
</dbReference>
<dbReference type="CDD" id="cd01927">
    <property type="entry name" value="cyclophilin_WD40"/>
    <property type="match status" value="1"/>
</dbReference>
<dbReference type="SUPFAM" id="SSF50891">
    <property type="entry name" value="Cyclophilin-like"/>
    <property type="match status" value="1"/>
</dbReference>
<dbReference type="EMBL" id="GG745328">
    <property type="protein sequence ID" value="KNE54569.1"/>
    <property type="molecule type" value="Genomic_DNA"/>
</dbReference>
<dbReference type="EC" id="5.2.1.8" evidence="3"/>
<evidence type="ECO:0000313" key="10">
    <source>
        <dbReference type="EMBL" id="KNE54569.1"/>
    </source>
</evidence>
<evidence type="ECO:0000256" key="2">
    <source>
        <dbReference type="ARBA" id="ARBA00007365"/>
    </source>
</evidence>
<evidence type="ECO:0000256" key="8">
    <source>
        <dbReference type="SAM" id="MobiDB-lite"/>
    </source>
</evidence>
<keyword evidence="11" id="KW-1185">Reference proteome</keyword>
<keyword evidence="6" id="KW-0697">Rotamase</keyword>
<dbReference type="OrthoDB" id="10264753at2759"/>
<dbReference type="PANTHER" id="PTHR45625">
    <property type="entry name" value="PEPTIDYL-PROLYL CIS-TRANS ISOMERASE-RELATED"/>
    <property type="match status" value="1"/>
</dbReference>
<protein>
    <recommendedName>
        <fullName evidence="3">peptidylprolyl isomerase</fullName>
        <ecNumber evidence="3">5.2.1.8</ecNumber>
    </recommendedName>
</protein>
<dbReference type="PROSITE" id="PS50072">
    <property type="entry name" value="CSA_PPIASE_2"/>
    <property type="match status" value="1"/>
</dbReference>
<dbReference type="PANTHER" id="PTHR45625:SF4">
    <property type="entry name" value="PEPTIDYLPROLYL ISOMERASE DOMAIN AND WD REPEAT-CONTAINING PROTEIN 1"/>
    <property type="match status" value="1"/>
</dbReference>
<dbReference type="AlphaFoldDB" id="A0A0L0RWT5"/>
<dbReference type="Pfam" id="PF00400">
    <property type="entry name" value="WD40"/>
    <property type="match status" value="1"/>
</dbReference>
<organism evidence="10 11">
    <name type="scientific">Allomyces macrogynus (strain ATCC 38327)</name>
    <name type="common">Allomyces javanicus var. macrogynus</name>
    <dbReference type="NCBI Taxonomy" id="578462"/>
    <lineage>
        <taxon>Eukaryota</taxon>
        <taxon>Fungi</taxon>
        <taxon>Fungi incertae sedis</taxon>
        <taxon>Blastocladiomycota</taxon>
        <taxon>Blastocladiomycetes</taxon>
        <taxon>Blastocladiales</taxon>
        <taxon>Blastocladiaceae</taxon>
        <taxon>Allomyces</taxon>
    </lineage>
</organism>
<evidence type="ECO:0000256" key="6">
    <source>
        <dbReference type="ARBA" id="ARBA00023110"/>
    </source>
</evidence>
<dbReference type="PRINTS" id="PR00153">
    <property type="entry name" value="CSAPPISMRASE"/>
</dbReference>
<dbReference type="InterPro" id="IPR002130">
    <property type="entry name" value="Cyclophilin-type_PPIase_dom"/>
</dbReference>
<feature type="region of interest" description="Disordered" evidence="8">
    <location>
        <begin position="1"/>
        <end position="30"/>
    </location>
</feature>
<name>A0A0L0RWT5_ALLM3</name>
<dbReference type="InterPro" id="IPR020892">
    <property type="entry name" value="Cyclophilin-type_PPIase_CS"/>
</dbReference>
<keyword evidence="5" id="KW-0677">Repeat</keyword>
<evidence type="ECO:0000256" key="5">
    <source>
        <dbReference type="ARBA" id="ARBA00022737"/>
    </source>
</evidence>
<dbReference type="GO" id="GO:0005634">
    <property type="term" value="C:nucleus"/>
    <property type="evidence" value="ECO:0007669"/>
    <property type="project" value="UniProtKB-ARBA"/>
</dbReference>
<proteinExistence type="inferred from homology"/>
<dbReference type="GO" id="GO:0006457">
    <property type="term" value="P:protein folding"/>
    <property type="evidence" value="ECO:0007669"/>
    <property type="project" value="InterPro"/>
</dbReference>
<dbReference type="VEuPathDB" id="FungiDB:AMAG_00536"/>
<dbReference type="Pfam" id="PF00160">
    <property type="entry name" value="Pro_isomerase"/>
    <property type="match status" value="1"/>
</dbReference>
<dbReference type="InterPro" id="IPR036322">
    <property type="entry name" value="WD40_repeat_dom_sf"/>
</dbReference>
<comment type="catalytic activity">
    <reaction evidence="1">
        <text>[protein]-peptidylproline (omega=180) = [protein]-peptidylproline (omega=0)</text>
        <dbReference type="Rhea" id="RHEA:16237"/>
        <dbReference type="Rhea" id="RHEA-COMP:10747"/>
        <dbReference type="Rhea" id="RHEA-COMP:10748"/>
        <dbReference type="ChEBI" id="CHEBI:83833"/>
        <dbReference type="ChEBI" id="CHEBI:83834"/>
        <dbReference type="EC" id="5.2.1.8"/>
    </reaction>
</comment>
<reference evidence="11" key="2">
    <citation type="submission" date="2009-11" db="EMBL/GenBank/DDBJ databases">
        <title>The Genome Sequence of Allomyces macrogynus strain ATCC 38327.</title>
        <authorList>
            <consortium name="The Broad Institute Genome Sequencing Platform"/>
            <person name="Russ C."/>
            <person name="Cuomo C."/>
            <person name="Shea T."/>
            <person name="Young S.K."/>
            <person name="Zeng Q."/>
            <person name="Koehrsen M."/>
            <person name="Haas B."/>
            <person name="Borodovsky M."/>
            <person name="Guigo R."/>
            <person name="Alvarado L."/>
            <person name="Berlin A."/>
            <person name="Borenstein D."/>
            <person name="Chen Z."/>
            <person name="Engels R."/>
            <person name="Freedman E."/>
            <person name="Gellesch M."/>
            <person name="Goldberg J."/>
            <person name="Griggs A."/>
            <person name="Gujja S."/>
            <person name="Heiman D."/>
            <person name="Hepburn T."/>
            <person name="Howarth C."/>
            <person name="Jen D."/>
            <person name="Larson L."/>
            <person name="Lewis B."/>
            <person name="Mehta T."/>
            <person name="Park D."/>
            <person name="Pearson M."/>
            <person name="Roberts A."/>
            <person name="Saif S."/>
            <person name="Shenoy N."/>
            <person name="Sisk P."/>
            <person name="Stolte C."/>
            <person name="Sykes S."/>
            <person name="Walk T."/>
            <person name="White J."/>
            <person name="Yandava C."/>
            <person name="Burger G."/>
            <person name="Gray M.W."/>
            <person name="Holland P.W.H."/>
            <person name="King N."/>
            <person name="Lang F.B.F."/>
            <person name="Roger A.J."/>
            <person name="Ruiz-Trillo I."/>
            <person name="Lander E."/>
            <person name="Nusbaum C."/>
        </authorList>
    </citation>
    <scope>NUCLEOTIDE SEQUENCE [LARGE SCALE GENOMIC DNA]</scope>
    <source>
        <strain evidence="11">ATCC 38327</strain>
    </source>
</reference>
<dbReference type="SMART" id="SM00320">
    <property type="entry name" value="WD40"/>
    <property type="match status" value="4"/>
</dbReference>
<keyword evidence="4" id="KW-0853">WD repeat</keyword>
<dbReference type="PROSITE" id="PS00170">
    <property type="entry name" value="CSA_PPIASE_1"/>
    <property type="match status" value="1"/>
</dbReference>
<reference evidence="10 11" key="1">
    <citation type="submission" date="2009-11" db="EMBL/GenBank/DDBJ databases">
        <title>Annotation of Allomyces macrogynus ATCC 38327.</title>
        <authorList>
            <consortium name="The Broad Institute Genome Sequencing Platform"/>
            <person name="Russ C."/>
            <person name="Cuomo C."/>
            <person name="Burger G."/>
            <person name="Gray M.W."/>
            <person name="Holland P.W.H."/>
            <person name="King N."/>
            <person name="Lang F.B.F."/>
            <person name="Roger A.J."/>
            <person name="Ruiz-Trillo I."/>
            <person name="Young S.K."/>
            <person name="Zeng Q."/>
            <person name="Gargeya S."/>
            <person name="Fitzgerald M."/>
            <person name="Haas B."/>
            <person name="Abouelleil A."/>
            <person name="Alvarado L."/>
            <person name="Arachchi H.M."/>
            <person name="Berlin A."/>
            <person name="Chapman S.B."/>
            <person name="Gearin G."/>
            <person name="Goldberg J."/>
            <person name="Griggs A."/>
            <person name="Gujja S."/>
            <person name="Hansen M."/>
            <person name="Heiman D."/>
            <person name="Howarth C."/>
            <person name="Larimer J."/>
            <person name="Lui A."/>
            <person name="MacDonald P.J.P."/>
            <person name="McCowen C."/>
            <person name="Montmayeur A."/>
            <person name="Murphy C."/>
            <person name="Neiman D."/>
            <person name="Pearson M."/>
            <person name="Priest M."/>
            <person name="Roberts A."/>
            <person name="Saif S."/>
            <person name="Shea T."/>
            <person name="Sisk P."/>
            <person name="Stolte C."/>
            <person name="Sykes S."/>
            <person name="Wortman J."/>
            <person name="Nusbaum C."/>
            <person name="Birren B."/>
        </authorList>
    </citation>
    <scope>NUCLEOTIDE SEQUENCE [LARGE SCALE GENOMIC DNA]</scope>
    <source>
        <strain evidence="10 11">ATCC 38327</strain>
    </source>
</reference>
<dbReference type="Proteomes" id="UP000054350">
    <property type="component" value="Unassembled WGS sequence"/>
</dbReference>
<dbReference type="STRING" id="578462.A0A0L0RWT5"/>
<gene>
    <name evidence="10" type="ORF">AMAG_00536</name>
</gene>
<dbReference type="Gene3D" id="2.40.100.10">
    <property type="entry name" value="Cyclophilin-like"/>
    <property type="match status" value="1"/>
</dbReference>
<feature type="domain" description="PPIase cyclophilin-type" evidence="9">
    <location>
        <begin position="484"/>
        <end position="631"/>
    </location>
</feature>
<keyword evidence="7" id="KW-0413">Isomerase</keyword>
<evidence type="ECO:0000256" key="3">
    <source>
        <dbReference type="ARBA" id="ARBA00013194"/>
    </source>
</evidence>
<evidence type="ECO:0000256" key="7">
    <source>
        <dbReference type="ARBA" id="ARBA00023235"/>
    </source>
</evidence>
<dbReference type="InterPro" id="IPR001680">
    <property type="entry name" value="WD40_rpt"/>
</dbReference>
<dbReference type="InterPro" id="IPR015943">
    <property type="entry name" value="WD40/YVTN_repeat-like_dom_sf"/>
</dbReference>
<accession>A0A0L0RWT5</accession>
<evidence type="ECO:0000256" key="4">
    <source>
        <dbReference type="ARBA" id="ARBA00022574"/>
    </source>
</evidence>
<dbReference type="Gene3D" id="2.130.10.10">
    <property type="entry name" value="YVTN repeat-like/Quinoprotein amine dehydrogenase"/>
    <property type="match status" value="1"/>
</dbReference>